<evidence type="ECO:0000256" key="6">
    <source>
        <dbReference type="SAM" id="Phobius"/>
    </source>
</evidence>
<comment type="subcellular location">
    <subcellularLocation>
        <location evidence="1">Membrane</location>
        <topology evidence="1">Multi-pass membrane protein</topology>
    </subcellularLocation>
</comment>
<dbReference type="PANTHER" id="PTHR42718:SF9">
    <property type="entry name" value="MAJOR FACILITATOR SUPERFAMILY MULTIDRUG TRANSPORTER MFSC"/>
    <property type="match status" value="1"/>
</dbReference>
<keyword evidence="5 6" id="KW-0472">Membrane</keyword>
<comment type="caution">
    <text evidence="8">The sequence shown here is derived from an EMBL/GenBank/DDBJ whole genome shotgun (WGS) entry which is preliminary data.</text>
</comment>
<dbReference type="Gene3D" id="1.20.1250.20">
    <property type="entry name" value="MFS general substrate transporter like domains"/>
    <property type="match status" value="2"/>
</dbReference>
<keyword evidence="3 6" id="KW-0812">Transmembrane</keyword>
<reference evidence="8" key="1">
    <citation type="submission" date="2019-02" db="EMBL/GenBank/DDBJ databases">
        <authorList>
            <person name="Pothier F.J."/>
        </authorList>
    </citation>
    <scope>NUCLEOTIDE SEQUENCE</scope>
    <source>
        <strain evidence="8">CI-1B</strain>
    </source>
</reference>
<feature type="transmembrane region" description="Helical" evidence="6">
    <location>
        <begin position="345"/>
        <end position="361"/>
    </location>
</feature>
<feature type="transmembrane region" description="Helical" evidence="6">
    <location>
        <begin position="373"/>
        <end position="396"/>
    </location>
</feature>
<feature type="transmembrane region" description="Helical" evidence="6">
    <location>
        <begin position="240"/>
        <end position="259"/>
    </location>
</feature>
<dbReference type="EMBL" id="CAADFC020000004">
    <property type="protein sequence ID" value="VIO66255.1"/>
    <property type="molecule type" value="Genomic_DNA"/>
</dbReference>
<dbReference type="RefSeq" id="WP_139857945.1">
    <property type="nucleotide sequence ID" value="NZ_CAADFC020000004.1"/>
</dbReference>
<protein>
    <submittedName>
        <fullName evidence="8">Multidrug export protein EmrB</fullName>
    </submittedName>
</protein>
<feature type="transmembrane region" description="Helical" evidence="6">
    <location>
        <begin position="143"/>
        <end position="166"/>
    </location>
</feature>
<feature type="transmembrane region" description="Helical" evidence="6">
    <location>
        <begin position="209"/>
        <end position="228"/>
    </location>
</feature>
<feature type="transmembrane region" description="Helical" evidence="6">
    <location>
        <begin position="21"/>
        <end position="41"/>
    </location>
</feature>
<evidence type="ECO:0000256" key="5">
    <source>
        <dbReference type="ARBA" id="ARBA00023136"/>
    </source>
</evidence>
<dbReference type="Pfam" id="PF07690">
    <property type="entry name" value="MFS_1"/>
    <property type="match status" value="1"/>
</dbReference>
<dbReference type="InterPro" id="IPR020846">
    <property type="entry name" value="MFS_dom"/>
</dbReference>
<dbReference type="GO" id="GO:0022857">
    <property type="term" value="F:transmembrane transporter activity"/>
    <property type="evidence" value="ECO:0007669"/>
    <property type="project" value="InterPro"/>
</dbReference>
<name>A0A508STJ1_9BRAD</name>
<dbReference type="OrthoDB" id="9812221at2"/>
<accession>A0A508STJ1</accession>
<feature type="transmembrane region" description="Helical" evidence="6">
    <location>
        <begin position="491"/>
        <end position="515"/>
    </location>
</feature>
<evidence type="ECO:0000259" key="7">
    <source>
        <dbReference type="PROSITE" id="PS50850"/>
    </source>
</evidence>
<dbReference type="GO" id="GO:0016020">
    <property type="term" value="C:membrane"/>
    <property type="evidence" value="ECO:0007669"/>
    <property type="project" value="UniProtKB-SubCell"/>
</dbReference>
<keyword evidence="2" id="KW-0813">Transport</keyword>
<feature type="transmembrane region" description="Helical" evidence="6">
    <location>
        <begin position="89"/>
        <end position="107"/>
    </location>
</feature>
<dbReference type="AlphaFoldDB" id="A0A508STJ1"/>
<dbReference type="InterPro" id="IPR036259">
    <property type="entry name" value="MFS_trans_sf"/>
</dbReference>
<dbReference type="InterPro" id="IPR011701">
    <property type="entry name" value="MFS"/>
</dbReference>
<dbReference type="PANTHER" id="PTHR42718">
    <property type="entry name" value="MAJOR FACILITATOR SUPERFAMILY MULTIDRUG TRANSPORTER MFSC"/>
    <property type="match status" value="1"/>
</dbReference>
<sequence>MTSATISSGPDSASHTSHRPLLAVGAVLLGAFIASFDVRLFALGLPDLRGKFGLSFDEGAWLTTASTAPQILIAPAVAWLATVFGLRRVLIGPSLLYIVVSLAIPLVRDYQMLLALHLVRGLLLGIFVPATIMIVLHNMPMKWWIVGLAAYSFRLSFTGNAGVSLVGFYVDHVGWQWLYWQDAVVALLMALLTWLGTPAQDVNRQLMAQADWGGMLLLGAGLALIYAGCDQGNRLDWFESGTVTGLIVAGGALVFAFLVNEALVPEPWASPTVLFSRNVALVLLTMMTYMVTSLSNTMLVPNFLTVVVGLRPEQIGQLFLLYVALPLLIAVPAAVWLLRRIDARIVVLLGLTSFAIAAWMGTRITQEWAPANFIPMALVQAVGQGLTFTGLLIFVLSNANPARATAFVAYIQVMRLDVIEIAVTAMTTWLRVRQQVHSNLIGLHVFAEDGEVTRALGALTGKFVQHSAAAETALARAMGTMASLVRREANVLSIIDGFQVAFWAAIIGLLLVSLMRAAPPGPLTPPIPANGSGNAH</sequence>
<keyword evidence="4 6" id="KW-1133">Transmembrane helix</keyword>
<evidence type="ECO:0000313" key="9">
    <source>
        <dbReference type="Proteomes" id="UP000328092"/>
    </source>
</evidence>
<feature type="transmembrane region" description="Helical" evidence="6">
    <location>
        <begin position="279"/>
        <end position="299"/>
    </location>
</feature>
<dbReference type="Proteomes" id="UP000328092">
    <property type="component" value="Unassembled WGS sequence"/>
</dbReference>
<evidence type="ECO:0000256" key="3">
    <source>
        <dbReference type="ARBA" id="ARBA00022692"/>
    </source>
</evidence>
<dbReference type="SUPFAM" id="SSF103473">
    <property type="entry name" value="MFS general substrate transporter"/>
    <property type="match status" value="1"/>
</dbReference>
<feature type="transmembrane region" description="Helical" evidence="6">
    <location>
        <begin position="113"/>
        <end position="136"/>
    </location>
</feature>
<proteinExistence type="predicted"/>
<organism evidence="8 9">
    <name type="scientific">Bradyrhizobium ivorense</name>
    <dbReference type="NCBI Taxonomy" id="2511166"/>
    <lineage>
        <taxon>Bacteria</taxon>
        <taxon>Pseudomonadati</taxon>
        <taxon>Pseudomonadota</taxon>
        <taxon>Alphaproteobacteria</taxon>
        <taxon>Hyphomicrobiales</taxon>
        <taxon>Nitrobacteraceae</taxon>
        <taxon>Bradyrhizobium</taxon>
    </lineage>
</organism>
<evidence type="ECO:0000313" key="8">
    <source>
        <dbReference type="EMBL" id="VIO66255.1"/>
    </source>
</evidence>
<feature type="domain" description="Major facilitator superfamily (MFS) profile" evidence="7">
    <location>
        <begin position="23"/>
        <end position="520"/>
    </location>
</feature>
<dbReference type="PROSITE" id="PS50850">
    <property type="entry name" value="MFS"/>
    <property type="match status" value="1"/>
</dbReference>
<feature type="transmembrane region" description="Helical" evidence="6">
    <location>
        <begin position="319"/>
        <end position="338"/>
    </location>
</feature>
<evidence type="ECO:0000256" key="2">
    <source>
        <dbReference type="ARBA" id="ARBA00022448"/>
    </source>
</evidence>
<evidence type="ECO:0000256" key="1">
    <source>
        <dbReference type="ARBA" id="ARBA00004141"/>
    </source>
</evidence>
<evidence type="ECO:0000256" key="4">
    <source>
        <dbReference type="ARBA" id="ARBA00022989"/>
    </source>
</evidence>
<feature type="transmembrane region" description="Helical" evidence="6">
    <location>
        <begin position="61"/>
        <end position="82"/>
    </location>
</feature>
<keyword evidence="9" id="KW-1185">Reference proteome</keyword>
<feature type="transmembrane region" description="Helical" evidence="6">
    <location>
        <begin position="178"/>
        <end position="197"/>
    </location>
</feature>
<gene>
    <name evidence="8" type="primary">emrB_2</name>
    <name evidence="8" type="ORF">CI1B_13740</name>
</gene>